<dbReference type="InParanoid" id="W4JXE8"/>
<feature type="region of interest" description="Disordered" evidence="16">
    <location>
        <begin position="25"/>
        <end position="47"/>
    </location>
</feature>
<feature type="binding site" evidence="15">
    <location>
        <position position="549"/>
    </location>
    <ligand>
        <name>Ca(2+)</name>
        <dbReference type="ChEBI" id="CHEBI:29108"/>
    </ligand>
</feature>
<keyword evidence="9 15" id="KW-0378">Hydrolase</keyword>
<comment type="subcellular location">
    <subcellularLocation>
        <location evidence="3">Secreted</location>
        <location evidence="3">Extracellular space</location>
    </subcellularLocation>
</comment>
<comment type="cofactor">
    <cofactor evidence="15">
        <name>Ca(2+)</name>
        <dbReference type="ChEBI" id="CHEBI:29108"/>
    </cofactor>
    <text evidence="15">Binds 1 Ca(2+) ion per subunit.</text>
</comment>
<dbReference type="GO" id="GO:0004252">
    <property type="term" value="F:serine-type endopeptidase activity"/>
    <property type="evidence" value="ECO:0007669"/>
    <property type="project" value="UniProtKB-UniRule"/>
</dbReference>
<dbReference type="GO" id="GO:0008240">
    <property type="term" value="F:tripeptidyl-peptidase activity"/>
    <property type="evidence" value="ECO:0007669"/>
    <property type="project" value="UniProtKB-EC"/>
</dbReference>
<keyword evidence="20" id="KW-1185">Reference proteome</keyword>
<dbReference type="AlphaFoldDB" id="W4JXE8"/>
<dbReference type="GO" id="GO:0006508">
    <property type="term" value="P:proteolysis"/>
    <property type="evidence" value="ECO:0007669"/>
    <property type="project" value="UniProtKB-KW"/>
</dbReference>
<evidence type="ECO:0000256" key="7">
    <source>
        <dbReference type="ARBA" id="ARBA00022723"/>
    </source>
</evidence>
<dbReference type="Pfam" id="PF09286">
    <property type="entry name" value="Pro-kuma_activ"/>
    <property type="match status" value="1"/>
</dbReference>
<dbReference type="PROSITE" id="PS51695">
    <property type="entry name" value="SEDOLISIN"/>
    <property type="match status" value="1"/>
</dbReference>
<protein>
    <recommendedName>
        <fullName evidence="4">tripeptidyl-peptidase II</fullName>
        <ecNumber evidence="4">3.4.14.10</ecNumber>
    </recommendedName>
</protein>
<dbReference type="Proteomes" id="UP000030671">
    <property type="component" value="Unassembled WGS sequence"/>
</dbReference>
<evidence type="ECO:0000256" key="1">
    <source>
        <dbReference type="ARBA" id="ARBA00001910"/>
    </source>
</evidence>
<dbReference type="GO" id="GO:0005576">
    <property type="term" value="C:extracellular region"/>
    <property type="evidence" value="ECO:0007669"/>
    <property type="project" value="UniProtKB-SubCell"/>
</dbReference>
<dbReference type="Pfam" id="PF00082">
    <property type="entry name" value="Peptidase_S8"/>
    <property type="match status" value="1"/>
</dbReference>
<keyword evidence="7 15" id="KW-0479">Metal-binding</keyword>
<keyword evidence="11 15" id="KW-0106">Calcium</keyword>
<keyword evidence="12" id="KW-0843">Virulence</keyword>
<evidence type="ECO:0000256" key="14">
    <source>
        <dbReference type="ARBA" id="ARBA00023180"/>
    </source>
</evidence>
<evidence type="ECO:0000256" key="16">
    <source>
        <dbReference type="SAM" id="MobiDB-lite"/>
    </source>
</evidence>
<accession>W4JXE8</accession>
<sequence length="568" mass="60081">MARRIAFVLTSLLALSYAKSLAPRAMRVHERRDSPPSGYANSGPASPNDTVHLRFALAQSNFQGLEDALYDVSTPSSAQYRRHLSKEEVEKFVAPTAETVLAVDGWLSSNGLTSTKVSPAGDWISVSMTVEQANKLLDADFSTFTHLDTGKQAIRTLSYSIPIALQDHMSFVHPTIVFPMKNIVTPVRIPTVKVNPAAFIDSTSNTVPASCETQVTPACLQAQYGIPTAPATQSSNRLGVSAFFFEYANNSDLQSFLQTYRPDLESSSNYSILSIDGGENSQDEEPGFEANLDIQYTVGVATGVPTVFITVGDQTQDDLNGFLDEINVLLNQTKPPQVLTTSYGFNENQIPIGLATKLCQAYAQLGARGVSVLFSSGDGGVSGGQPDTTCTTFVPVFPGTCPYITSVGGTQGISPEIAASLSSGGFSNYFPRPSYQDDAVSAYLKTLGSTNAGLFNATSRGFPDVAAPAENVTIIWEGQSGNVAGTSCASPIFASIVALINDQLIAAGENPLGFLNPLIYKSPDAFNDITSGNNPGCSSNGFPATTGWDPVTGFGSPDFVALRALAGL</sequence>
<dbReference type="PANTHER" id="PTHR14218">
    <property type="entry name" value="PROTEASE S8 TRIPEPTIDYL PEPTIDASE I CLN2"/>
    <property type="match status" value="1"/>
</dbReference>
<dbReference type="OrthoDB" id="409122at2759"/>
<organism evidence="19 20">
    <name type="scientific">Heterobasidion irregulare (strain TC 32-1)</name>
    <dbReference type="NCBI Taxonomy" id="747525"/>
    <lineage>
        <taxon>Eukaryota</taxon>
        <taxon>Fungi</taxon>
        <taxon>Dikarya</taxon>
        <taxon>Basidiomycota</taxon>
        <taxon>Agaricomycotina</taxon>
        <taxon>Agaricomycetes</taxon>
        <taxon>Russulales</taxon>
        <taxon>Bondarzewiaceae</taxon>
        <taxon>Heterobasidion</taxon>
        <taxon>Heterobasidion annosum species complex</taxon>
    </lineage>
</organism>
<dbReference type="STRING" id="747525.W4JXE8"/>
<dbReference type="GO" id="GO:0046872">
    <property type="term" value="F:metal ion binding"/>
    <property type="evidence" value="ECO:0007669"/>
    <property type="project" value="UniProtKB-UniRule"/>
</dbReference>
<keyword evidence="14" id="KW-0325">Glycoprotein</keyword>
<keyword evidence="6 15" id="KW-0645">Protease</keyword>
<feature type="domain" description="Peptidase S53" evidence="18">
    <location>
        <begin position="214"/>
        <end position="568"/>
    </location>
</feature>
<feature type="active site" description="Charge relay system" evidence="15">
    <location>
        <position position="289"/>
    </location>
</feature>
<dbReference type="GeneID" id="20666282"/>
<proteinExistence type="predicted"/>
<evidence type="ECO:0000256" key="6">
    <source>
        <dbReference type="ARBA" id="ARBA00022670"/>
    </source>
</evidence>
<feature type="signal peptide" evidence="17">
    <location>
        <begin position="1"/>
        <end position="18"/>
    </location>
</feature>
<dbReference type="SUPFAM" id="SSF54897">
    <property type="entry name" value="Protease propeptides/inhibitors"/>
    <property type="match status" value="1"/>
</dbReference>
<dbReference type="InterPro" id="IPR030400">
    <property type="entry name" value="Sedolisin_dom"/>
</dbReference>
<dbReference type="HOGENOM" id="CLU_013783_3_1_1"/>
<dbReference type="SMART" id="SM00944">
    <property type="entry name" value="Pro-kuma_activ"/>
    <property type="match status" value="1"/>
</dbReference>
<gene>
    <name evidence="19" type="ORF">HETIRDRAFT_107829</name>
</gene>
<dbReference type="InterPro" id="IPR015366">
    <property type="entry name" value="S53_propep"/>
</dbReference>
<comment type="catalytic activity">
    <reaction evidence="1">
        <text>Release of an N-terminal tripeptide from a polypeptide.</text>
        <dbReference type="EC" id="3.4.14.10"/>
    </reaction>
</comment>
<evidence type="ECO:0000256" key="5">
    <source>
        <dbReference type="ARBA" id="ARBA00022525"/>
    </source>
</evidence>
<dbReference type="FunFam" id="3.40.50.200:FF:000015">
    <property type="entry name" value="Tripeptidyl peptidase A"/>
    <property type="match status" value="1"/>
</dbReference>
<evidence type="ECO:0000256" key="4">
    <source>
        <dbReference type="ARBA" id="ARBA00012462"/>
    </source>
</evidence>
<dbReference type="CDD" id="cd04056">
    <property type="entry name" value="Peptidases_S53"/>
    <property type="match status" value="1"/>
</dbReference>
<dbReference type="InterPro" id="IPR050819">
    <property type="entry name" value="Tripeptidyl-peptidase_I"/>
</dbReference>
<dbReference type="PANTHER" id="PTHR14218:SF15">
    <property type="entry name" value="TRIPEPTIDYL-PEPTIDASE 1"/>
    <property type="match status" value="1"/>
</dbReference>
<feature type="chain" id="PRO_5004845044" description="tripeptidyl-peptidase II" evidence="17">
    <location>
        <begin position="19"/>
        <end position="568"/>
    </location>
</feature>
<dbReference type="Gene3D" id="3.40.50.200">
    <property type="entry name" value="Peptidase S8/S53 domain"/>
    <property type="match status" value="1"/>
</dbReference>
<dbReference type="RefSeq" id="XP_009550225.1">
    <property type="nucleotide sequence ID" value="XM_009551930.1"/>
</dbReference>
<evidence type="ECO:0000256" key="2">
    <source>
        <dbReference type="ARBA" id="ARBA00002451"/>
    </source>
</evidence>
<evidence type="ECO:0000313" key="19">
    <source>
        <dbReference type="EMBL" id="ETW78237.1"/>
    </source>
</evidence>
<evidence type="ECO:0000313" key="20">
    <source>
        <dbReference type="Proteomes" id="UP000030671"/>
    </source>
</evidence>
<keyword evidence="8 17" id="KW-0732">Signal</keyword>
<dbReference type="SUPFAM" id="SSF52743">
    <property type="entry name" value="Subtilisin-like"/>
    <property type="match status" value="1"/>
</dbReference>
<feature type="binding site" evidence="15">
    <location>
        <position position="547"/>
    </location>
    <ligand>
        <name>Ca(2+)</name>
        <dbReference type="ChEBI" id="CHEBI:29108"/>
    </ligand>
</feature>
<keyword evidence="5" id="KW-0964">Secreted</keyword>
<comment type="function">
    <text evidence="2">Secreted tripeptidyl-peptidase which degrades proteins at acidic pHs and is involved in virulence.</text>
</comment>
<keyword evidence="13" id="KW-0865">Zymogen</keyword>
<dbReference type="CDD" id="cd11377">
    <property type="entry name" value="Pro-peptidase_S53"/>
    <property type="match status" value="1"/>
</dbReference>
<evidence type="ECO:0000256" key="3">
    <source>
        <dbReference type="ARBA" id="ARBA00004239"/>
    </source>
</evidence>
<evidence type="ECO:0000259" key="18">
    <source>
        <dbReference type="PROSITE" id="PS51695"/>
    </source>
</evidence>
<evidence type="ECO:0000256" key="9">
    <source>
        <dbReference type="ARBA" id="ARBA00022801"/>
    </source>
</evidence>
<dbReference type="InterPro" id="IPR000209">
    <property type="entry name" value="Peptidase_S8/S53_dom"/>
</dbReference>
<evidence type="ECO:0000256" key="17">
    <source>
        <dbReference type="SAM" id="SignalP"/>
    </source>
</evidence>
<evidence type="ECO:0000256" key="12">
    <source>
        <dbReference type="ARBA" id="ARBA00023026"/>
    </source>
</evidence>
<name>W4JXE8_HETIT</name>
<dbReference type="eggNOG" id="ENOG502QR6D">
    <property type="taxonomic scope" value="Eukaryota"/>
</dbReference>
<evidence type="ECO:0000256" key="13">
    <source>
        <dbReference type="ARBA" id="ARBA00023145"/>
    </source>
</evidence>
<feature type="binding site" evidence="15">
    <location>
        <position position="529"/>
    </location>
    <ligand>
        <name>Ca(2+)</name>
        <dbReference type="ChEBI" id="CHEBI:29108"/>
    </ligand>
</feature>
<evidence type="ECO:0000256" key="15">
    <source>
        <dbReference type="PROSITE-ProRule" id="PRU01032"/>
    </source>
</evidence>
<dbReference type="InterPro" id="IPR036852">
    <property type="entry name" value="Peptidase_S8/S53_dom_sf"/>
</dbReference>
<feature type="active site" description="Charge relay system" evidence="15">
    <location>
        <position position="487"/>
    </location>
</feature>
<feature type="active site" description="Charge relay system" evidence="15">
    <location>
        <position position="293"/>
    </location>
</feature>
<dbReference type="EMBL" id="KI925462">
    <property type="protein sequence ID" value="ETW78237.1"/>
    <property type="molecule type" value="Genomic_DNA"/>
</dbReference>
<dbReference type="EC" id="3.4.14.10" evidence="4"/>
<reference evidence="19 20" key="1">
    <citation type="journal article" date="2012" name="New Phytol.">
        <title>Insight into trade-off between wood decay and parasitism from the genome of a fungal forest pathogen.</title>
        <authorList>
            <person name="Olson A."/>
            <person name="Aerts A."/>
            <person name="Asiegbu F."/>
            <person name="Belbahri L."/>
            <person name="Bouzid O."/>
            <person name="Broberg A."/>
            <person name="Canback B."/>
            <person name="Coutinho P.M."/>
            <person name="Cullen D."/>
            <person name="Dalman K."/>
            <person name="Deflorio G."/>
            <person name="van Diepen L.T."/>
            <person name="Dunand C."/>
            <person name="Duplessis S."/>
            <person name="Durling M."/>
            <person name="Gonthier P."/>
            <person name="Grimwood J."/>
            <person name="Fossdal C.G."/>
            <person name="Hansson D."/>
            <person name="Henrissat B."/>
            <person name="Hietala A."/>
            <person name="Himmelstrand K."/>
            <person name="Hoffmeister D."/>
            <person name="Hogberg N."/>
            <person name="James T.Y."/>
            <person name="Karlsson M."/>
            <person name="Kohler A."/>
            <person name="Kues U."/>
            <person name="Lee Y.H."/>
            <person name="Lin Y.C."/>
            <person name="Lind M."/>
            <person name="Lindquist E."/>
            <person name="Lombard V."/>
            <person name="Lucas S."/>
            <person name="Lunden K."/>
            <person name="Morin E."/>
            <person name="Murat C."/>
            <person name="Park J."/>
            <person name="Raffaello T."/>
            <person name="Rouze P."/>
            <person name="Salamov A."/>
            <person name="Schmutz J."/>
            <person name="Solheim H."/>
            <person name="Stahlberg J."/>
            <person name="Velez H."/>
            <person name="de Vries R.P."/>
            <person name="Wiebenga A."/>
            <person name="Woodward S."/>
            <person name="Yakovlev I."/>
            <person name="Garbelotto M."/>
            <person name="Martin F."/>
            <person name="Grigoriev I.V."/>
            <person name="Stenlid J."/>
        </authorList>
    </citation>
    <scope>NUCLEOTIDE SEQUENCE [LARGE SCALE GENOMIC DNA]</scope>
    <source>
        <strain evidence="19 20">TC 32-1</strain>
    </source>
</reference>
<evidence type="ECO:0000256" key="11">
    <source>
        <dbReference type="ARBA" id="ARBA00022837"/>
    </source>
</evidence>
<evidence type="ECO:0000256" key="10">
    <source>
        <dbReference type="ARBA" id="ARBA00022825"/>
    </source>
</evidence>
<evidence type="ECO:0000256" key="8">
    <source>
        <dbReference type="ARBA" id="ARBA00022729"/>
    </source>
</evidence>
<dbReference type="KEGG" id="hir:HETIRDRAFT_107829"/>
<feature type="binding site" evidence="15">
    <location>
        <position position="528"/>
    </location>
    <ligand>
        <name>Ca(2+)</name>
        <dbReference type="ChEBI" id="CHEBI:29108"/>
    </ligand>
</feature>
<keyword evidence="10 15" id="KW-0720">Serine protease</keyword>